<keyword evidence="1" id="KW-0812">Transmembrane</keyword>
<dbReference type="EMBL" id="DTKJ01000059">
    <property type="protein sequence ID" value="HGZ12302.1"/>
    <property type="molecule type" value="Genomic_DNA"/>
</dbReference>
<dbReference type="AlphaFoldDB" id="A0A7C5EP61"/>
<gene>
    <name evidence="3" type="ORF">ENW48_08790</name>
</gene>
<dbReference type="InterPro" id="IPR012495">
    <property type="entry name" value="TadE-like_dom"/>
</dbReference>
<comment type="caution">
    <text evidence="3">The sequence shown here is derived from an EMBL/GenBank/DDBJ whole genome shotgun (WGS) entry which is preliminary data.</text>
</comment>
<proteinExistence type="predicted"/>
<evidence type="ECO:0000256" key="1">
    <source>
        <dbReference type="SAM" id="Phobius"/>
    </source>
</evidence>
<keyword evidence="1" id="KW-1133">Transmembrane helix</keyword>
<accession>A0A7C5EP61</accession>
<evidence type="ECO:0000259" key="2">
    <source>
        <dbReference type="Pfam" id="PF07811"/>
    </source>
</evidence>
<protein>
    <submittedName>
        <fullName evidence="3">Pilus assembly protein</fullName>
    </submittedName>
</protein>
<sequence length="132" mass="14446">MNPKQKAKGNVALEFALILPVLLLFVGGIIDLGRAYWFKQTLTWASREGARYGSVLSSEDWSCDFVKERVIQAVQKGCGTSISKDDVAVVPEAGPKAASELTVTVSMPFRFLILPYSIPNLSGQTTMRFESS</sequence>
<organism evidence="3">
    <name type="scientific">Desulfobacca acetoxidans</name>
    <dbReference type="NCBI Taxonomy" id="60893"/>
    <lineage>
        <taxon>Bacteria</taxon>
        <taxon>Pseudomonadati</taxon>
        <taxon>Thermodesulfobacteriota</taxon>
        <taxon>Desulfobaccia</taxon>
        <taxon>Desulfobaccales</taxon>
        <taxon>Desulfobaccaceae</taxon>
        <taxon>Desulfobacca</taxon>
    </lineage>
</organism>
<feature type="transmembrane region" description="Helical" evidence="1">
    <location>
        <begin position="12"/>
        <end position="37"/>
    </location>
</feature>
<evidence type="ECO:0000313" key="3">
    <source>
        <dbReference type="EMBL" id="HGZ12302.1"/>
    </source>
</evidence>
<feature type="domain" description="TadE-like" evidence="2">
    <location>
        <begin position="9"/>
        <end position="51"/>
    </location>
</feature>
<name>A0A7C5EP61_9BACT</name>
<reference evidence="3" key="1">
    <citation type="journal article" date="2020" name="mSystems">
        <title>Genome- and Community-Level Interaction Insights into Carbon Utilization and Element Cycling Functions of Hydrothermarchaeota in Hydrothermal Sediment.</title>
        <authorList>
            <person name="Zhou Z."/>
            <person name="Liu Y."/>
            <person name="Xu W."/>
            <person name="Pan J."/>
            <person name="Luo Z.H."/>
            <person name="Li M."/>
        </authorList>
    </citation>
    <scope>NUCLEOTIDE SEQUENCE [LARGE SCALE GENOMIC DNA]</scope>
    <source>
        <strain evidence="3">SpSt-853</strain>
    </source>
</reference>
<keyword evidence="1" id="KW-0472">Membrane</keyword>
<dbReference type="Pfam" id="PF07811">
    <property type="entry name" value="TadE"/>
    <property type="match status" value="1"/>
</dbReference>